<gene>
    <name evidence="5" type="ORF">B0J11DRAFT_524178</name>
</gene>
<dbReference type="CDD" id="cd12148">
    <property type="entry name" value="fungal_TF_MHR"/>
    <property type="match status" value="1"/>
</dbReference>
<keyword evidence="1" id="KW-0479">Metal-binding</keyword>
<dbReference type="PANTHER" id="PTHR46910:SF5">
    <property type="entry name" value="ZN(II)2CYS6 TRANSCRIPTION FACTOR (EUROFUNG)"/>
    <property type="match status" value="1"/>
</dbReference>
<dbReference type="GO" id="GO:0008270">
    <property type="term" value="F:zinc ion binding"/>
    <property type="evidence" value="ECO:0007669"/>
    <property type="project" value="InterPro"/>
</dbReference>
<dbReference type="Pfam" id="PF04082">
    <property type="entry name" value="Fungal_trans"/>
    <property type="match status" value="1"/>
</dbReference>
<evidence type="ECO:0000256" key="2">
    <source>
        <dbReference type="ARBA" id="ARBA00023242"/>
    </source>
</evidence>
<dbReference type="InterPro" id="IPR050987">
    <property type="entry name" value="AtrR-like"/>
</dbReference>
<dbReference type="InterPro" id="IPR007219">
    <property type="entry name" value="XnlR_reg_dom"/>
</dbReference>
<dbReference type="PROSITE" id="PS50048">
    <property type="entry name" value="ZN2_CY6_FUNGAL_2"/>
    <property type="match status" value="1"/>
</dbReference>
<dbReference type="GO" id="GO:0000981">
    <property type="term" value="F:DNA-binding transcription factor activity, RNA polymerase II-specific"/>
    <property type="evidence" value="ECO:0007669"/>
    <property type="project" value="InterPro"/>
</dbReference>
<protein>
    <recommendedName>
        <fullName evidence="4">Zn(2)-C6 fungal-type domain-containing protein</fullName>
    </recommendedName>
</protein>
<feature type="compositionally biased region" description="Low complexity" evidence="3">
    <location>
        <begin position="76"/>
        <end position="86"/>
    </location>
</feature>
<evidence type="ECO:0000256" key="3">
    <source>
        <dbReference type="SAM" id="MobiDB-lite"/>
    </source>
</evidence>
<dbReference type="PANTHER" id="PTHR46910">
    <property type="entry name" value="TRANSCRIPTION FACTOR PDR1"/>
    <property type="match status" value="1"/>
</dbReference>
<dbReference type="EMBL" id="JAGMWT010000004">
    <property type="protein sequence ID" value="KAH7130826.1"/>
    <property type="molecule type" value="Genomic_DNA"/>
</dbReference>
<dbReference type="Pfam" id="PF00172">
    <property type="entry name" value="Zn_clus"/>
    <property type="match status" value="1"/>
</dbReference>
<dbReference type="CDD" id="cd00067">
    <property type="entry name" value="GAL4"/>
    <property type="match status" value="1"/>
</dbReference>
<evidence type="ECO:0000313" key="6">
    <source>
        <dbReference type="Proteomes" id="UP000700596"/>
    </source>
</evidence>
<dbReference type="SUPFAM" id="SSF57701">
    <property type="entry name" value="Zn2/Cys6 DNA-binding domain"/>
    <property type="match status" value="1"/>
</dbReference>
<evidence type="ECO:0000256" key="1">
    <source>
        <dbReference type="ARBA" id="ARBA00022723"/>
    </source>
</evidence>
<dbReference type="Gene3D" id="4.10.240.10">
    <property type="entry name" value="Zn(2)-C6 fungal-type DNA-binding domain"/>
    <property type="match status" value="1"/>
</dbReference>
<dbReference type="PROSITE" id="PS00463">
    <property type="entry name" value="ZN2_CY6_FUNGAL_1"/>
    <property type="match status" value="1"/>
</dbReference>
<dbReference type="GO" id="GO:0006351">
    <property type="term" value="P:DNA-templated transcription"/>
    <property type="evidence" value="ECO:0007669"/>
    <property type="project" value="InterPro"/>
</dbReference>
<name>A0A9P9E6F6_9PLEO</name>
<dbReference type="OrthoDB" id="103819at2759"/>
<accession>A0A9P9E6F6</accession>
<proteinExistence type="predicted"/>
<keyword evidence="2" id="KW-0539">Nucleus</keyword>
<comment type="caution">
    <text evidence="5">The sequence shown here is derived from an EMBL/GenBank/DDBJ whole genome shotgun (WGS) entry which is preliminary data.</text>
</comment>
<reference evidence="5" key="1">
    <citation type="journal article" date="2021" name="Nat. Commun.">
        <title>Genetic determinants of endophytism in the Arabidopsis root mycobiome.</title>
        <authorList>
            <person name="Mesny F."/>
            <person name="Miyauchi S."/>
            <person name="Thiergart T."/>
            <person name="Pickel B."/>
            <person name="Atanasova L."/>
            <person name="Karlsson M."/>
            <person name="Huettel B."/>
            <person name="Barry K.W."/>
            <person name="Haridas S."/>
            <person name="Chen C."/>
            <person name="Bauer D."/>
            <person name="Andreopoulos W."/>
            <person name="Pangilinan J."/>
            <person name="LaButti K."/>
            <person name="Riley R."/>
            <person name="Lipzen A."/>
            <person name="Clum A."/>
            <person name="Drula E."/>
            <person name="Henrissat B."/>
            <person name="Kohler A."/>
            <person name="Grigoriev I.V."/>
            <person name="Martin F.M."/>
            <person name="Hacquard S."/>
        </authorList>
    </citation>
    <scope>NUCLEOTIDE SEQUENCE</scope>
    <source>
        <strain evidence="5">MPI-CAGE-CH-0243</strain>
    </source>
</reference>
<organism evidence="5 6">
    <name type="scientific">Dendryphion nanum</name>
    <dbReference type="NCBI Taxonomy" id="256645"/>
    <lineage>
        <taxon>Eukaryota</taxon>
        <taxon>Fungi</taxon>
        <taxon>Dikarya</taxon>
        <taxon>Ascomycota</taxon>
        <taxon>Pezizomycotina</taxon>
        <taxon>Dothideomycetes</taxon>
        <taxon>Pleosporomycetidae</taxon>
        <taxon>Pleosporales</taxon>
        <taxon>Torulaceae</taxon>
        <taxon>Dendryphion</taxon>
    </lineage>
</organism>
<dbReference type="AlphaFoldDB" id="A0A9P9E6F6"/>
<keyword evidence="6" id="KW-1185">Reference proteome</keyword>
<feature type="domain" description="Zn(2)-C6 fungal-type" evidence="4">
    <location>
        <begin position="12"/>
        <end position="41"/>
    </location>
</feature>
<evidence type="ECO:0000313" key="5">
    <source>
        <dbReference type="EMBL" id="KAH7130826.1"/>
    </source>
</evidence>
<dbReference type="SMART" id="SM00066">
    <property type="entry name" value="GAL4"/>
    <property type="match status" value="1"/>
</dbReference>
<dbReference type="Proteomes" id="UP000700596">
    <property type="component" value="Unassembled WGS sequence"/>
</dbReference>
<feature type="region of interest" description="Disordered" evidence="3">
    <location>
        <begin position="44"/>
        <end position="86"/>
    </location>
</feature>
<sequence>MASFQNFSTNAVCNTCRSRKVKCDRNDPCGNCIDGNIQCVRTPPTLRRAQSKRRRSTESEPAPKSISRRDFHVTQSPPVHSASVPHSPSIVEAHDFIRREIRCASQMPADRLAVLNSAMTFVNHLSQVTRPQNALGASNARVTDILEDIIYPSVELLYWMLRELKGNSIGPYVLDYFKHVSTKSLRDMGLALIEKKGDPESLLLYSICVNSAAYKFINTILSVDGLEGMAERLQASATCYINSVKLAMTRIHLLAAPSLILLQSLLCSTFIAQGAGDPTSCWTFITAACKICEDLNLEARMNTCGSETEEEEEMFYCVAWCHILDKNFSMMLGRSRCLLEHDGLDSVFSSAFTRAMSSLFSTYLHFVPIQAIFISELHPTKIANKKSELSRVEYVVTDLLGRLSRMHARITELHGPSDSWDGLYMGSELSTIQFSYHSLRTSILRSSQICSPEKPFVNDECLESARMAMSTLRAIQVEAASIADIRAHVAYMHWTVLYHPLTPFFVLFCHVVSTSSEEDYLTLQMVASGLDRLADLSLSIAKLQRLFKSFIDLCAGVMGNSRETAILSTGEQRHSSQAFSSKPDSNVIQQLPVRFVDESASSSDQLLPQQPPTSQPMLEFTFSAPLENNNEGTDPVWGLFDVQPTLDWLDADFSYFDSNI</sequence>
<dbReference type="InterPro" id="IPR036864">
    <property type="entry name" value="Zn2-C6_fun-type_DNA-bd_sf"/>
</dbReference>
<evidence type="ECO:0000259" key="4">
    <source>
        <dbReference type="PROSITE" id="PS50048"/>
    </source>
</evidence>
<dbReference type="GO" id="GO:0003677">
    <property type="term" value="F:DNA binding"/>
    <property type="evidence" value="ECO:0007669"/>
    <property type="project" value="InterPro"/>
</dbReference>
<dbReference type="InterPro" id="IPR001138">
    <property type="entry name" value="Zn2Cys6_DnaBD"/>
</dbReference>